<sequence length="658" mass="74379">MEKVLNYLKKIFPFFLGSFLCISVNIMHQFKLLQKIGLSDTFSFIVAQILIMGVIGLTFYRRTKNNQMEEEVARLLQFDLSQTKKTNDRMGWEKTLYDFINQLRSLTADIYGMIRSAEGMGYVLSQDVATIELSAQQVATAVGEVAAGNSHIVNLVSDTSRNIASTDRFVQQVQLDMEGIQDYGIKMTKAVDEGQAIIEGQRRSITGSIKHFRKIQEKTVQLEAVAMEINEITHTISMVSEQTNLLALNATIEAARAGEGGRGFTVVANEIKKLSDNSKLSTERINRLVAKITKEITQIVEVVNASSKTVEAQEHMIKDTEEAFRLINTSVTAINNEINSIFSKIKELNQYSTNSYRAIENISAVTEETAAGAQEVGASIEEQAASIALINERVLEFSQKVKGVSQKLEKFQYIKIAHTEFDFAILQAEIFKKIVQKRLGLAVEAVQLNSNEIWRSLAEGKVECSLSPWMPYSWASLAQKYKACIDDLGGNLYGCKYGLVVPEYVEANTIQDLNKIRMDVKETIYSIQRRTKVGALAAETLRAYNLQGFHIEHKDENGMLAELELRIKKKEPVVITGWQPHKIFGTYQLKFLQDPQEVFGKEEYCTTLIRKDFQKDYPEVYEIIKDFKLDIKAIHEALHHIDKGMSFSKAADWYISKN</sequence>
<proteinExistence type="predicted"/>
<reference evidence="8 9" key="1">
    <citation type="submission" date="2016-09" db="EMBL/GenBank/DDBJ databases">
        <title>Genomic analysis reveals versatility of anaerobic energy metabolism of Geosporobacter ferrireducens IRF9 of phylum Firmicutes.</title>
        <authorList>
            <person name="Kim S.-J."/>
        </authorList>
    </citation>
    <scope>NUCLEOTIDE SEQUENCE [LARGE SCALE GENOMIC DNA]</scope>
    <source>
        <strain evidence="8 9">IRF9</strain>
    </source>
</reference>
<dbReference type="InterPro" id="IPR000727">
    <property type="entry name" value="T_SNARE_dom"/>
</dbReference>
<dbReference type="GO" id="GO:0043190">
    <property type="term" value="C:ATP-binding cassette (ABC) transporter complex"/>
    <property type="evidence" value="ECO:0007669"/>
    <property type="project" value="InterPro"/>
</dbReference>
<dbReference type="InterPro" id="IPR004089">
    <property type="entry name" value="MCPsignal_dom"/>
</dbReference>
<dbReference type="SUPFAM" id="SSF53850">
    <property type="entry name" value="Periplasmic binding protein-like II"/>
    <property type="match status" value="1"/>
</dbReference>
<protein>
    <recommendedName>
        <fullName evidence="10">Methyl-accepting transducer domain-containing protein</fullName>
    </recommendedName>
</protein>
<evidence type="ECO:0000259" key="6">
    <source>
        <dbReference type="PROSITE" id="PS50111"/>
    </source>
</evidence>
<keyword evidence="5" id="KW-0472">Membrane</keyword>
<keyword evidence="5" id="KW-0812">Transmembrane</keyword>
<evidence type="ECO:0000256" key="4">
    <source>
        <dbReference type="PROSITE-ProRule" id="PRU00284"/>
    </source>
</evidence>
<dbReference type="GO" id="GO:0007165">
    <property type="term" value="P:signal transduction"/>
    <property type="evidence" value="ECO:0007669"/>
    <property type="project" value="UniProtKB-KW"/>
</dbReference>
<dbReference type="EMBL" id="CP017269">
    <property type="protein sequence ID" value="AOT70830.1"/>
    <property type="molecule type" value="Genomic_DNA"/>
</dbReference>
<evidence type="ECO:0000256" key="3">
    <source>
        <dbReference type="ARBA" id="ARBA00023224"/>
    </source>
</evidence>
<dbReference type="PANTHER" id="PTHR32089:SF112">
    <property type="entry name" value="LYSOZYME-LIKE PROTEIN-RELATED"/>
    <property type="match status" value="1"/>
</dbReference>
<dbReference type="InterPro" id="IPR007210">
    <property type="entry name" value="ABC_Gly_betaine_transp_sub-bd"/>
</dbReference>
<feature type="domain" description="Methyl-accepting transducer" evidence="6">
    <location>
        <begin position="127"/>
        <end position="384"/>
    </location>
</feature>
<name>A0A1D8GIT3_9FIRM</name>
<evidence type="ECO:0000259" key="7">
    <source>
        <dbReference type="PROSITE" id="PS50192"/>
    </source>
</evidence>
<dbReference type="PROSITE" id="PS50111">
    <property type="entry name" value="CHEMOTAXIS_TRANSDUC_2"/>
    <property type="match status" value="1"/>
</dbReference>
<gene>
    <name evidence="8" type="ORF">Gferi_15470</name>
</gene>
<keyword evidence="2" id="KW-0997">Cell inner membrane</keyword>
<accession>A0A1D8GIT3</accession>
<dbReference type="KEGG" id="gfe:Gferi_15470"/>
<feature type="domain" description="T-SNARE coiled-coil homology" evidence="7">
    <location>
        <begin position="349"/>
        <end position="411"/>
    </location>
</feature>
<dbReference type="Gene3D" id="3.40.190.100">
    <property type="entry name" value="Glycine betaine-binding periplasmic protein, domain 2"/>
    <property type="match status" value="1"/>
</dbReference>
<dbReference type="OrthoDB" id="9787902at2"/>
<dbReference type="PANTHER" id="PTHR32089">
    <property type="entry name" value="METHYL-ACCEPTING CHEMOTAXIS PROTEIN MCPB"/>
    <property type="match status" value="1"/>
</dbReference>
<dbReference type="Gene3D" id="3.40.190.10">
    <property type="entry name" value="Periplasmic binding protein-like II"/>
    <property type="match status" value="1"/>
</dbReference>
<dbReference type="PROSITE" id="PS50192">
    <property type="entry name" value="T_SNARE"/>
    <property type="match status" value="1"/>
</dbReference>
<dbReference type="SMART" id="SM00283">
    <property type="entry name" value="MA"/>
    <property type="match status" value="1"/>
</dbReference>
<dbReference type="Pfam" id="PF00015">
    <property type="entry name" value="MCPsignal"/>
    <property type="match status" value="1"/>
</dbReference>
<evidence type="ECO:0008006" key="10">
    <source>
        <dbReference type="Google" id="ProtNLM"/>
    </source>
</evidence>
<keyword evidence="3 4" id="KW-0807">Transducer</keyword>
<comment type="subcellular location">
    <subcellularLocation>
        <location evidence="1">Cell inner membrane</location>
        <topology evidence="1">Multi-pass membrane protein</topology>
    </subcellularLocation>
</comment>
<evidence type="ECO:0000256" key="2">
    <source>
        <dbReference type="ARBA" id="ARBA00022519"/>
    </source>
</evidence>
<evidence type="ECO:0000256" key="5">
    <source>
        <dbReference type="SAM" id="Phobius"/>
    </source>
</evidence>
<dbReference type="AlphaFoldDB" id="A0A1D8GIT3"/>
<feature type="transmembrane region" description="Helical" evidence="5">
    <location>
        <begin position="12"/>
        <end position="30"/>
    </location>
</feature>
<evidence type="ECO:0000313" key="9">
    <source>
        <dbReference type="Proteomes" id="UP000095743"/>
    </source>
</evidence>
<keyword evidence="2" id="KW-1003">Cell membrane</keyword>
<organism evidence="8 9">
    <name type="scientific">Geosporobacter ferrireducens</name>
    <dbReference type="NCBI Taxonomy" id="1424294"/>
    <lineage>
        <taxon>Bacteria</taxon>
        <taxon>Bacillati</taxon>
        <taxon>Bacillota</taxon>
        <taxon>Clostridia</taxon>
        <taxon>Peptostreptococcales</taxon>
        <taxon>Thermotaleaceae</taxon>
        <taxon>Geosporobacter</taxon>
    </lineage>
</organism>
<keyword evidence="9" id="KW-1185">Reference proteome</keyword>
<evidence type="ECO:0000313" key="8">
    <source>
        <dbReference type="EMBL" id="AOT70830.1"/>
    </source>
</evidence>
<feature type="transmembrane region" description="Helical" evidence="5">
    <location>
        <begin position="42"/>
        <end position="60"/>
    </location>
</feature>
<dbReference type="RefSeq" id="WP_069978022.1">
    <property type="nucleotide sequence ID" value="NZ_CP017269.1"/>
</dbReference>
<keyword evidence="5" id="KW-1133">Transmembrane helix</keyword>
<dbReference type="GO" id="GO:0022857">
    <property type="term" value="F:transmembrane transporter activity"/>
    <property type="evidence" value="ECO:0007669"/>
    <property type="project" value="InterPro"/>
</dbReference>
<dbReference type="Pfam" id="PF04069">
    <property type="entry name" value="OpuAC"/>
    <property type="match status" value="1"/>
</dbReference>
<evidence type="ECO:0000256" key="1">
    <source>
        <dbReference type="ARBA" id="ARBA00004429"/>
    </source>
</evidence>
<dbReference type="SUPFAM" id="SSF58104">
    <property type="entry name" value="Methyl-accepting chemotaxis protein (MCP) signaling domain"/>
    <property type="match status" value="1"/>
</dbReference>
<dbReference type="Proteomes" id="UP000095743">
    <property type="component" value="Chromosome"/>
</dbReference>
<dbReference type="STRING" id="1424294.Gferi_15470"/>
<dbReference type="Gene3D" id="1.10.287.950">
    <property type="entry name" value="Methyl-accepting chemotaxis protein"/>
    <property type="match status" value="1"/>
</dbReference>